<protein>
    <recommendedName>
        <fullName evidence="1">Glucosidase 2 subunit beta</fullName>
    </recommendedName>
</protein>
<keyword evidence="4" id="KW-1015">Disulfide bond</keyword>
<sequence>MGRTGLSSLAILSLLSVSANAASDAPRPRGVGPEFAKYYKDAETFTCISNPSIQLSISRLNDDYCDCPDGSDEPGTSACSSISPLSPPQPSKVKLGAFNETLALPGFYCKNKGHLPGYLPFTNVNDGVCDYEVCCDGSDEWEGVGGVKCEDRCAKIGKEWRKQDEARQKSLTAANKRRKELVTEAARLRKEVEDRISTLQTQIESQDVKVQALTKSLADIERQEKGKVVKSSGKGGKLSVLSSLAKDRIQELVNNINRVKGERDTARARIDELEAILKRFKEEYNPNFNDEGVKRAVKAWEDYAAQERPGPNDAADRDLDEILKPDSDSAIKWEEYEETESDVDVLYQFENYLPEPLRNWVDAKLRDLRVALIENGIIAEPNTDSPESKAVTDARAQLNQAKRELDNDKSELTRHKEDLDKEYGPDGIFRALKGVCVEQDSGEYTYEHCFLSKTTQKPKKGGGHTGMGNFVRIETIMVDEELPADGRGLGSGERYVLKYENGQHCWNGPNRSTQVILACAEKDEIWKIVEEEKCVYRMEAGSPAVCGPKEEKAAPVHNEL</sequence>
<dbReference type="EMBL" id="KZ678135">
    <property type="protein sequence ID" value="PSN67401.1"/>
    <property type="molecule type" value="Genomic_DNA"/>
</dbReference>
<feature type="signal peptide" evidence="6">
    <location>
        <begin position="1"/>
        <end position="21"/>
    </location>
</feature>
<dbReference type="PANTHER" id="PTHR12630">
    <property type="entry name" value="N-LINKED OLIGOSACCHARIDE PROCESSING"/>
    <property type="match status" value="1"/>
</dbReference>
<dbReference type="GO" id="GO:0017177">
    <property type="term" value="C:glucosidase II complex"/>
    <property type="evidence" value="ECO:0007669"/>
    <property type="project" value="TreeGrafter"/>
</dbReference>
<keyword evidence="5" id="KW-0175">Coiled coil</keyword>
<feature type="domain" description="MRH" evidence="7">
    <location>
        <begin position="416"/>
        <end position="548"/>
    </location>
</feature>
<dbReference type="AlphaFoldDB" id="A0A2T2NPP5"/>
<dbReference type="InterPro" id="IPR039794">
    <property type="entry name" value="Gtb1-like"/>
</dbReference>
<evidence type="ECO:0000256" key="4">
    <source>
        <dbReference type="ARBA" id="ARBA00023157"/>
    </source>
</evidence>
<dbReference type="Proteomes" id="UP000240883">
    <property type="component" value="Unassembled WGS sequence"/>
</dbReference>
<feature type="coiled-coil region" evidence="5">
    <location>
        <begin position="249"/>
        <end position="283"/>
    </location>
</feature>
<evidence type="ECO:0000259" key="7">
    <source>
        <dbReference type="PROSITE" id="PS51914"/>
    </source>
</evidence>
<feature type="coiled-coil region" evidence="5">
    <location>
        <begin position="391"/>
        <end position="422"/>
    </location>
</feature>
<organism evidence="8 9">
    <name type="scientific">Corynespora cassiicola Philippines</name>
    <dbReference type="NCBI Taxonomy" id="1448308"/>
    <lineage>
        <taxon>Eukaryota</taxon>
        <taxon>Fungi</taxon>
        <taxon>Dikarya</taxon>
        <taxon>Ascomycota</taxon>
        <taxon>Pezizomycotina</taxon>
        <taxon>Dothideomycetes</taxon>
        <taxon>Pleosporomycetidae</taxon>
        <taxon>Pleosporales</taxon>
        <taxon>Corynesporascaceae</taxon>
        <taxon>Corynespora</taxon>
    </lineage>
</organism>
<dbReference type="InterPro" id="IPR044865">
    <property type="entry name" value="MRH_dom"/>
</dbReference>
<dbReference type="InterPro" id="IPR028146">
    <property type="entry name" value="PRKCSH_N"/>
</dbReference>
<dbReference type="STRING" id="1448308.A0A2T2NPP5"/>
<dbReference type="Pfam" id="PF13015">
    <property type="entry name" value="PRKCSH_1"/>
    <property type="match status" value="1"/>
</dbReference>
<evidence type="ECO:0000256" key="3">
    <source>
        <dbReference type="ARBA" id="ARBA00022824"/>
    </source>
</evidence>
<keyword evidence="9" id="KW-1185">Reference proteome</keyword>
<dbReference type="Gene3D" id="2.70.130.10">
    <property type="entry name" value="Mannose-6-phosphate receptor binding domain"/>
    <property type="match status" value="1"/>
</dbReference>
<evidence type="ECO:0000313" key="8">
    <source>
        <dbReference type="EMBL" id="PSN67401.1"/>
    </source>
</evidence>
<dbReference type="InterPro" id="IPR009011">
    <property type="entry name" value="Man6P_isomerase_rcpt-bd_dom_sf"/>
</dbReference>
<dbReference type="GO" id="GO:0006491">
    <property type="term" value="P:N-glycan processing"/>
    <property type="evidence" value="ECO:0007669"/>
    <property type="project" value="TreeGrafter"/>
</dbReference>
<accession>A0A2T2NPP5</accession>
<keyword evidence="2 6" id="KW-0732">Signal</keyword>
<dbReference type="Pfam" id="PF12999">
    <property type="entry name" value="PRKCSH-like"/>
    <property type="match status" value="2"/>
</dbReference>
<dbReference type="PROSITE" id="PS51914">
    <property type="entry name" value="MRH"/>
    <property type="match status" value="1"/>
</dbReference>
<proteinExistence type="predicted"/>
<dbReference type="SUPFAM" id="SSF50911">
    <property type="entry name" value="Mannose 6-phosphate receptor domain"/>
    <property type="match status" value="1"/>
</dbReference>
<evidence type="ECO:0000256" key="5">
    <source>
        <dbReference type="SAM" id="Coils"/>
    </source>
</evidence>
<name>A0A2T2NPP5_CORCC</name>
<evidence type="ECO:0000256" key="6">
    <source>
        <dbReference type="SAM" id="SignalP"/>
    </source>
</evidence>
<dbReference type="OrthoDB" id="28322at2759"/>
<keyword evidence="3" id="KW-0256">Endoplasmic reticulum</keyword>
<reference evidence="8 9" key="1">
    <citation type="journal article" date="2018" name="Front. Microbiol.">
        <title>Genome-Wide Analysis of Corynespora cassiicola Leaf Fall Disease Putative Effectors.</title>
        <authorList>
            <person name="Lopez D."/>
            <person name="Ribeiro S."/>
            <person name="Label P."/>
            <person name="Fumanal B."/>
            <person name="Venisse J.S."/>
            <person name="Kohler A."/>
            <person name="de Oliveira R.R."/>
            <person name="Labutti K."/>
            <person name="Lipzen A."/>
            <person name="Lail K."/>
            <person name="Bauer D."/>
            <person name="Ohm R.A."/>
            <person name="Barry K.W."/>
            <person name="Spatafora J."/>
            <person name="Grigoriev I.V."/>
            <person name="Martin F.M."/>
            <person name="Pujade-Renaud V."/>
        </authorList>
    </citation>
    <scope>NUCLEOTIDE SEQUENCE [LARGE SCALE GENOMIC DNA]</scope>
    <source>
        <strain evidence="8 9">Philippines</strain>
    </source>
</reference>
<evidence type="ECO:0000256" key="1">
    <source>
        <dbReference type="ARBA" id="ARBA00022387"/>
    </source>
</evidence>
<dbReference type="InterPro" id="IPR036607">
    <property type="entry name" value="PRKCSH"/>
</dbReference>
<gene>
    <name evidence="8" type="ORF">BS50DRAFT_574099</name>
</gene>
<feature type="chain" id="PRO_5015414184" description="Glucosidase 2 subunit beta" evidence="6">
    <location>
        <begin position="22"/>
        <end position="560"/>
    </location>
</feature>
<feature type="coiled-coil region" evidence="5">
    <location>
        <begin position="171"/>
        <end position="223"/>
    </location>
</feature>
<evidence type="ECO:0000256" key="2">
    <source>
        <dbReference type="ARBA" id="ARBA00022729"/>
    </source>
</evidence>
<evidence type="ECO:0000313" key="9">
    <source>
        <dbReference type="Proteomes" id="UP000240883"/>
    </source>
</evidence>
<dbReference type="PANTHER" id="PTHR12630:SF1">
    <property type="entry name" value="GLUCOSIDASE 2 SUBUNIT BETA"/>
    <property type="match status" value="1"/>
</dbReference>